<keyword evidence="2" id="KW-1185">Reference proteome</keyword>
<dbReference type="InterPro" id="IPR052703">
    <property type="entry name" value="Aromatic_CoA_ox/epox"/>
</dbReference>
<dbReference type="EC" id="1.14.13.149" evidence="1"/>
<proteinExistence type="predicted"/>
<dbReference type="Gene3D" id="1.20.1260.10">
    <property type="match status" value="1"/>
</dbReference>
<dbReference type="PIRSF" id="PIRSF037834">
    <property type="entry name" value="PA_CoA_Oase3"/>
    <property type="match status" value="1"/>
</dbReference>
<dbReference type="InterPro" id="IPR009078">
    <property type="entry name" value="Ferritin-like_SF"/>
</dbReference>
<dbReference type="GO" id="GO:0097266">
    <property type="term" value="F:phenylacetyl-CoA 1,2-epoxidase activity"/>
    <property type="evidence" value="ECO:0007669"/>
    <property type="project" value="UniProtKB-EC"/>
</dbReference>
<keyword evidence="1" id="KW-0560">Oxidoreductase</keyword>
<dbReference type="NCBIfam" id="TIGR02158">
    <property type="entry name" value="PA_CoA_Oxy3"/>
    <property type="match status" value="1"/>
</dbReference>
<dbReference type="InterPro" id="IPR011882">
    <property type="entry name" value="PaaC"/>
</dbReference>
<accession>A0ABU6A9Z8</accession>
<name>A0ABU6A9Z8_9PSEU</name>
<protein>
    <submittedName>
        <fullName evidence="1">1,2-phenylacetyl-CoA epoxidase subunit PaaC</fullName>
        <ecNumber evidence="1">1.14.13.149</ecNumber>
    </submittedName>
</protein>
<dbReference type="InterPro" id="IPR007814">
    <property type="entry name" value="PaaA_PaaC"/>
</dbReference>
<reference evidence="1 2" key="1">
    <citation type="submission" date="2023-10" db="EMBL/GenBank/DDBJ databases">
        <title>Saccharopolyspora sp. nov., isolated from mangrove soil.</title>
        <authorList>
            <person name="Lu Y."/>
            <person name="Liu W."/>
        </authorList>
    </citation>
    <scope>NUCLEOTIDE SEQUENCE [LARGE SCALE GENOMIC DNA]</scope>
    <source>
        <strain evidence="1 2">S2-29</strain>
    </source>
</reference>
<sequence>MSFDNAYEALIDAHDDSRWAFGTGFEDPLAGIDTSVPSGVDGSDLAAYCLMLGDDVLVLSHRLQQWCTFAPELEDEVAIANIGLDLLGQARLLLARAGKADGSGRGEDHYAFFRDEHEFRNVRLAELERGDFGLLIAVLLVLTTWRLALFQRLTTSGDPVLAAIAVKGVKELTYHRDYAAQWAVRLGDGTPYSHDRMQEALTAVWPYVDELFVAHEVESRLAEAGIAVDPAAVREEFDGVLEQVVQAATLAIPEVPGKAGVAGGSGRHGRHTEVMGYLLAELQSVARAHPEATW</sequence>
<gene>
    <name evidence="1" type="primary">paaC</name>
    <name evidence="1" type="ORF">R4I43_12710</name>
</gene>
<evidence type="ECO:0000313" key="1">
    <source>
        <dbReference type="EMBL" id="MEB3368268.1"/>
    </source>
</evidence>
<dbReference type="Pfam" id="PF05138">
    <property type="entry name" value="PaaA_PaaC"/>
    <property type="match status" value="1"/>
</dbReference>
<dbReference type="SUPFAM" id="SSF47240">
    <property type="entry name" value="Ferritin-like"/>
    <property type="match status" value="1"/>
</dbReference>
<dbReference type="RefSeq" id="WP_324265795.1">
    <property type="nucleotide sequence ID" value="NZ_JAWLNX010000007.1"/>
</dbReference>
<comment type="caution">
    <text evidence="1">The sequence shown here is derived from an EMBL/GenBank/DDBJ whole genome shotgun (WGS) entry which is preliminary data.</text>
</comment>
<evidence type="ECO:0000313" key="2">
    <source>
        <dbReference type="Proteomes" id="UP001327093"/>
    </source>
</evidence>
<dbReference type="Proteomes" id="UP001327093">
    <property type="component" value="Unassembled WGS sequence"/>
</dbReference>
<dbReference type="InterPro" id="IPR012347">
    <property type="entry name" value="Ferritin-like"/>
</dbReference>
<dbReference type="PANTHER" id="PTHR30458:SF0">
    <property type="entry name" value="1,2-PHENYLACETYL-COA EPOXIDASE, SUBUNIT C"/>
    <property type="match status" value="1"/>
</dbReference>
<dbReference type="PANTHER" id="PTHR30458">
    <property type="entry name" value="PHENYLACETIC ACID DEGRADATION PROTEIN PAA"/>
    <property type="match status" value="1"/>
</dbReference>
<organism evidence="1 2">
    <name type="scientific">Saccharopolyspora mangrovi</name>
    <dbReference type="NCBI Taxonomy" id="3082379"/>
    <lineage>
        <taxon>Bacteria</taxon>
        <taxon>Bacillati</taxon>
        <taxon>Actinomycetota</taxon>
        <taxon>Actinomycetes</taxon>
        <taxon>Pseudonocardiales</taxon>
        <taxon>Pseudonocardiaceae</taxon>
        <taxon>Saccharopolyspora</taxon>
    </lineage>
</organism>
<dbReference type="EMBL" id="JAWLNX010000007">
    <property type="protein sequence ID" value="MEB3368268.1"/>
    <property type="molecule type" value="Genomic_DNA"/>
</dbReference>